<dbReference type="OrthoDB" id="407146at2759"/>
<feature type="region of interest" description="Disordered" evidence="5">
    <location>
        <begin position="1"/>
        <end position="78"/>
    </location>
</feature>
<feature type="compositionally biased region" description="Polar residues" evidence="5">
    <location>
        <begin position="32"/>
        <end position="47"/>
    </location>
</feature>
<dbReference type="EMBL" id="FMSP01000018">
    <property type="protein sequence ID" value="SCV73454.1"/>
    <property type="molecule type" value="Genomic_DNA"/>
</dbReference>
<evidence type="ECO:0000256" key="5">
    <source>
        <dbReference type="SAM" id="MobiDB-lite"/>
    </source>
</evidence>
<evidence type="ECO:0000256" key="4">
    <source>
        <dbReference type="ARBA" id="ARBA00022807"/>
    </source>
</evidence>
<dbReference type="InterPro" id="IPR016125">
    <property type="entry name" value="Peptidase_C15-like"/>
</dbReference>
<dbReference type="SUPFAM" id="SSF53182">
    <property type="entry name" value="Pyrrolidone carboxyl peptidase (pyroglutamate aminopeptidase)"/>
    <property type="match status" value="1"/>
</dbReference>
<reference evidence="7" key="1">
    <citation type="submission" date="2016-09" db="EMBL/GenBank/DDBJ databases">
        <authorList>
            <person name="Jeantristanb JTB J.-T."/>
            <person name="Ricardo R."/>
        </authorList>
    </citation>
    <scope>NUCLEOTIDE SEQUENCE [LARGE SCALE GENOMIC DNA]</scope>
</reference>
<dbReference type="Proteomes" id="UP000198372">
    <property type="component" value="Unassembled WGS sequence"/>
</dbReference>
<dbReference type="PANTHER" id="PTHR23402">
    <property type="entry name" value="PROTEASE FAMILY C15 PYROGLUTAMYL-PEPTIDASE I-RELATED"/>
    <property type="match status" value="1"/>
</dbReference>
<feature type="compositionally biased region" description="Low complexity" evidence="5">
    <location>
        <begin position="50"/>
        <end position="78"/>
    </location>
</feature>
<evidence type="ECO:0000313" key="6">
    <source>
        <dbReference type="EMBL" id="SCV73454.1"/>
    </source>
</evidence>
<dbReference type="PANTHER" id="PTHR23402:SF1">
    <property type="entry name" value="PYROGLUTAMYL-PEPTIDASE I"/>
    <property type="match status" value="1"/>
</dbReference>
<comment type="similarity">
    <text evidence="1">Belongs to the peptidase C15 family.</text>
</comment>
<evidence type="ECO:0000256" key="1">
    <source>
        <dbReference type="ARBA" id="ARBA00006641"/>
    </source>
</evidence>
<dbReference type="Pfam" id="PF01470">
    <property type="entry name" value="Peptidase_C15"/>
    <property type="match status" value="1"/>
</dbReference>
<dbReference type="GO" id="GO:0008234">
    <property type="term" value="F:cysteine-type peptidase activity"/>
    <property type="evidence" value="ECO:0007669"/>
    <property type="project" value="UniProtKB-KW"/>
</dbReference>
<keyword evidence="2" id="KW-0645">Protease</keyword>
<dbReference type="AlphaFoldDB" id="A0A238FNJ3"/>
<keyword evidence="7" id="KW-1185">Reference proteome</keyword>
<organism evidence="6 7">
    <name type="scientific">Microbotryum intermedium</name>
    <dbReference type="NCBI Taxonomy" id="269621"/>
    <lineage>
        <taxon>Eukaryota</taxon>
        <taxon>Fungi</taxon>
        <taxon>Dikarya</taxon>
        <taxon>Basidiomycota</taxon>
        <taxon>Pucciniomycotina</taxon>
        <taxon>Microbotryomycetes</taxon>
        <taxon>Microbotryales</taxon>
        <taxon>Microbotryaceae</taxon>
        <taxon>Microbotryum</taxon>
    </lineage>
</organism>
<evidence type="ECO:0000313" key="7">
    <source>
        <dbReference type="Proteomes" id="UP000198372"/>
    </source>
</evidence>
<accession>A0A238FNJ3</accession>
<evidence type="ECO:0000256" key="2">
    <source>
        <dbReference type="ARBA" id="ARBA00022670"/>
    </source>
</evidence>
<evidence type="ECO:0000256" key="3">
    <source>
        <dbReference type="ARBA" id="ARBA00022801"/>
    </source>
</evidence>
<gene>
    <name evidence="6" type="ORF">BQ2448_7380</name>
</gene>
<feature type="region of interest" description="Disordered" evidence="5">
    <location>
        <begin position="226"/>
        <end position="246"/>
    </location>
</feature>
<dbReference type="GO" id="GO:0006508">
    <property type="term" value="P:proteolysis"/>
    <property type="evidence" value="ECO:0007669"/>
    <property type="project" value="UniProtKB-KW"/>
</dbReference>
<name>A0A238FNJ3_9BASI</name>
<keyword evidence="3" id="KW-0378">Hydrolase</keyword>
<dbReference type="STRING" id="269621.A0A238FNJ3"/>
<proteinExistence type="inferred from homology"/>
<sequence length="289" mass="31119">MAPIPSDNNDQDAKPFHVHITGFGPFGEHKTNPSWQAVKQLHETTLVTRPAPLASASSSSKNPVTASSSSKSKSLSSSSARPIHLTSTLIPVTYASSLLIVSQLHTDTTDSTDPMPDLIIHVGVGSPHSLTLEALARKFGYDKPDVDRAFAPLDPETGDRGFFGLGEVFDRSEKVLNSRVDLDKVLKTSRGERGGVEFLRISRDAGLFLCEFTFYASMAWARFKTTSTSTSPNGDDAQAGVNAITSDGTPHETPVQFIHVPPVGLPYPLPELTQALRIIIWAIVNEGGL</sequence>
<protein>
    <submittedName>
        <fullName evidence="6">BQ2448_7380 protein</fullName>
    </submittedName>
</protein>
<dbReference type="Gene3D" id="3.40.630.20">
    <property type="entry name" value="Peptidase C15, pyroglutamyl peptidase I-like"/>
    <property type="match status" value="1"/>
</dbReference>
<keyword evidence="4" id="KW-0788">Thiol protease</keyword>
<dbReference type="InterPro" id="IPR036440">
    <property type="entry name" value="Peptidase_C15-like_sf"/>
</dbReference>